<name>A0A9D3UJ86_9ROSI</name>
<dbReference type="EMBL" id="JAIQCV010000011">
    <property type="protein sequence ID" value="KAH1046227.1"/>
    <property type="molecule type" value="Genomic_DNA"/>
</dbReference>
<keyword evidence="2" id="KW-1185">Reference proteome</keyword>
<comment type="caution">
    <text evidence="1">The sequence shown here is derived from an EMBL/GenBank/DDBJ whole genome shotgun (WGS) entry which is preliminary data.</text>
</comment>
<sequence length="81" mass="9213">IIRPGPETHTLVWPTRPNLVYLCVSHGDTLPPHDCVQCTASPLSITRPCHRTQPTKQTTIRPCGVNRMVFSFFQNFVFCVF</sequence>
<dbReference type="Proteomes" id="UP000828251">
    <property type="component" value="Unassembled WGS sequence"/>
</dbReference>
<feature type="non-terminal residue" evidence="1">
    <location>
        <position position="1"/>
    </location>
</feature>
<gene>
    <name evidence="1" type="ORF">J1N35_037011</name>
</gene>
<protein>
    <submittedName>
        <fullName evidence="1">Uncharacterized protein</fullName>
    </submittedName>
</protein>
<organism evidence="1 2">
    <name type="scientific">Gossypium stocksii</name>
    <dbReference type="NCBI Taxonomy" id="47602"/>
    <lineage>
        <taxon>Eukaryota</taxon>
        <taxon>Viridiplantae</taxon>
        <taxon>Streptophyta</taxon>
        <taxon>Embryophyta</taxon>
        <taxon>Tracheophyta</taxon>
        <taxon>Spermatophyta</taxon>
        <taxon>Magnoliopsida</taxon>
        <taxon>eudicotyledons</taxon>
        <taxon>Gunneridae</taxon>
        <taxon>Pentapetalae</taxon>
        <taxon>rosids</taxon>
        <taxon>malvids</taxon>
        <taxon>Malvales</taxon>
        <taxon>Malvaceae</taxon>
        <taxon>Malvoideae</taxon>
        <taxon>Gossypium</taxon>
    </lineage>
</organism>
<accession>A0A9D3UJ86</accession>
<feature type="non-terminal residue" evidence="1">
    <location>
        <position position="81"/>
    </location>
</feature>
<evidence type="ECO:0000313" key="1">
    <source>
        <dbReference type="EMBL" id="KAH1046227.1"/>
    </source>
</evidence>
<reference evidence="1 2" key="1">
    <citation type="journal article" date="2021" name="Plant Biotechnol. J.">
        <title>Multi-omics assisted identification of the key and species-specific regulatory components of drought-tolerant mechanisms in Gossypium stocksii.</title>
        <authorList>
            <person name="Yu D."/>
            <person name="Ke L."/>
            <person name="Zhang D."/>
            <person name="Wu Y."/>
            <person name="Sun Y."/>
            <person name="Mei J."/>
            <person name="Sun J."/>
            <person name="Sun Y."/>
        </authorList>
    </citation>
    <scope>NUCLEOTIDE SEQUENCE [LARGE SCALE GENOMIC DNA]</scope>
    <source>
        <strain evidence="2">cv. E1</strain>
        <tissue evidence="1">Leaf</tissue>
    </source>
</reference>
<evidence type="ECO:0000313" key="2">
    <source>
        <dbReference type="Proteomes" id="UP000828251"/>
    </source>
</evidence>
<proteinExistence type="predicted"/>
<dbReference type="AlphaFoldDB" id="A0A9D3UJ86"/>